<sequence length="205" mass="22214">MLFSAVAYSTFLLEAAFGYPLSPVDSYLSEYAAADNPQRWWFAGADLVSSALLLMALALIFRRRSGGWGRAQWNRAQWMIAGGLLAMAFFTVVDSFFPMPCAESLPSCPPSGIDVHLVASTLVSLSVLVVAAGLLKSLWSAPWSQKLPPVLFLLTCVLIVGAVIFGWPVGIIQRVQVLSISMMLLCVPHALDPRTPSKTPDKGTR</sequence>
<evidence type="ECO:0000313" key="2">
    <source>
        <dbReference type="EMBL" id="MBF4552632.1"/>
    </source>
</evidence>
<feature type="transmembrane region" description="Helical" evidence="1">
    <location>
        <begin position="73"/>
        <end position="93"/>
    </location>
</feature>
<protein>
    <submittedName>
        <fullName evidence="2">DUF998 domain-containing protein</fullName>
    </submittedName>
</protein>
<evidence type="ECO:0000256" key="1">
    <source>
        <dbReference type="SAM" id="Phobius"/>
    </source>
</evidence>
<organism evidence="2 3">
    <name type="scientific">Corynebacterium suicordis DSM 45110</name>
    <dbReference type="NCBI Taxonomy" id="1121369"/>
    <lineage>
        <taxon>Bacteria</taxon>
        <taxon>Bacillati</taxon>
        <taxon>Actinomycetota</taxon>
        <taxon>Actinomycetes</taxon>
        <taxon>Mycobacteriales</taxon>
        <taxon>Corynebacteriaceae</taxon>
        <taxon>Corynebacterium</taxon>
    </lineage>
</organism>
<evidence type="ECO:0000313" key="3">
    <source>
        <dbReference type="Proteomes" id="UP000635902"/>
    </source>
</evidence>
<dbReference type="Pfam" id="PF06197">
    <property type="entry name" value="DUF998"/>
    <property type="match status" value="1"/>
</dbReference>
<feature type="transmembrane region" description="Helical" evidence="1">
    <location>
        <begin position="113"/>
        <end position="135"/>
    </location>
</feature>
<gene>
    <name evidence="2" type="ORF">IRY30_00840</name>
</gene>
<proteinExistence type="predicted"/>
<feature type="transmembrane region" description="Helical" evidence="1">
    <location>
        <begin position="147"/>
        <end position="165"/>
    </location>
</feature>
<dbReference type="InterPro" id="IPR009339">
    <property type="entry name" value="DUF998"/>
</dbReference>
<feature type="transmembrane region" description="Helical" evidence="1">
    <location>
        <begin position="42"/>
        <end position="61"/>
    </location>
</feature>
<keyword evidence="1" id="KW-0812">Transmembrane</keyword>
<keyword evidence="1" id="KW-0472">Membrane</keyword>
<keyword evidence="3" id="KW-1185">Reference proteome</keyword>
<comment type="caution">
    <text evidence="2">The sequence shown here is derived from an EMBL/GenBank/DDBJ whole genome shotgun (WGS) entry which is preliminary data.</text>
</comment>
<dbReference type="Proteomes" id="UP000635902">
    <property type="component" value="Unassembled WGS sequence"/>
</dbReference>
<keyword evidence="1" id="KW-1133">Transmembrane helix</keyword>
<name>A0ABR9ZGU1_9CORY</name>
<accession>A0ABR9ZGU1</accession>
<dbReference type="EMBL" id="JADKMY010000001">
    <property type="protein sequence ID" value="MBF4552632.1"/>
    <property type="molecule type" value="Genomic_DNA"/>
</dbReference>
<reference evidence="2 3" key="1">
    <citation type="submission" date="2020-10" db="EMBL/GenBank/DDBJ databases">
        <title>Novel species in genus Corynebacterium.</title>
        <authorList>
            <person name="Zhang G."/>
        </authorList>
    </citation>
    <scope>NUCLEOTIDE SEQUENCE [LARGE SCALE GENOMIC DNA]</scope>
    <source>
        <strain evidence="2 3">DSM 45110</strain>
    </source>
</reference>